<feature type="repeat" description="WD" evidence="3">
    <location>
        <begin position="54"/>
        <end position="95"/>
    </location>
</feature>
<evidence type="ECO:0000256" key="1">
    <source>
        <dbReference type="ARBA" id="ARBA00022574"/>
    </source>
</evidence>
<dbReference type="PROSITE" id="PS00678">
    <property type="entry name" value="WD_REPEATS_1"/>
    <property type="match status" value="3"/>
</dbReference>
<dbReference type="Gene3D" id="2.130.10.10">
    <property type="entry name" value="YVTN repeat-like/Quinoprotein amine dehydrogenase"/>
    <property type="match status" value="1"/>
</dbReference>
<feature type="repeat" description="WD" evidence="3">
    <location>
        <begin position="10"/>
        <end position="51"/>
    </location>
</feature>
<dbReference type="InterPro" id="IPR015943">
    <property type="entry name" value="WD40/YVTN_repeat-like_dom_sf"/>
</dbReference>
<dbReference type="InterPro" id="IPR019775">
    <property type="entry name" value="WD40_repeat_CS"/>
</dbReference>
<reference evidence="4 5" key="1">
    <citation type="journal article" date="2018" name="MBio">
        <title>Comparative Genomics Reveals the Core Gene Toolbox for the Fungus-Insect Symbiosis.</title>
        <authorList>
            <person name="Wang Y."/>
            <person name="Stata M."/>
            <person name="Wang W."/>
            <person name="Stajich J.E."/>
            <person name="White M.M."/>
            <person name="Moncalvo J.M."/>
        </authorList>
    </citation>
    <scope>NUCLEOTIDE SEQUENCE [LARGE SCALE GENOMIC DNA]</scope>
    <source>
        <strain evidence="4 5">SC-DP-2</strain>
    </source>
</reference>
<proteinExistence type="predicted"/>
<dbReference type="OrthoDB" id="256303at2759"/>
<evidence type="ECO:0000256" key="3">
    <source>
        <dbReference type="PROSITE-ProRule" id="PRU00221"/>
    </source>
</evidence>
<dbReference type="AlphaFoldDB" id="A0A2T9ZJM7"/>
<name>A0A2T9ZJM7_9FUNG</name>
<evidence type="ECO:0008006" key="6">
    <source>
        <dbReference type="Google" id="ProtNLM"/>
    </source>
</evidence>
<keyword evidence="1 3" id="KW-0853">WD repeat</keyword>
<accession>A0A2T9ZJM7</accession>
<dbReference type="SUPFAM" id="SSF50978">
    <property type="entry name" value="WD40 repeat-like"/>
    <property type="match status" value="1"/>
</dbReference>
<keyword evidence="2" id="KW-0677">Repeat</keyword>
<dbReference type="Pfam" id="PF00400">
    <property type="entry name" value="WD40"/>
    <property type="match status" value="4"/>
</dbReference>
<organism evidence="4 5">
    <name type="scientific">Smittium megazygosporum</name>
    <dbReference type="NCBI Taxonomy" id="133381"/>
    <lineage>
        <taxon>Eukaryota</taxon>
        <taxon>Fungi</taxon>
        <taxon>Fungi incertae sedis</taxon>
        <taxon>Zoopagomycota</taxon>
        <taxon>Kickxellomycotina</taxon>
        <taxon>Harpellomycetes</taxon>
        <taxon>Harpellales</taxon>
        <taxon>Legeriomycetaceae</taxon>
        <taxon>Smittium</taxon>
    </lineage>
</organism>
<gene>
    <name evidence="4" type="ORF">BB560_000687</name>
</gene>
<sequence length="328" mass="35935">MDAPKDVEITQPPSDTVSEIQFSPKAEFLAAASWDNSVRIWEIQNNSISIGKSMYSHDAPALCVAWSTDGTKVVSGGGDNAGRMLDITTGSVSQVAAHDAPIRRIKFVESPNSSPILATGSWDKTIKMWDLRTSNPVMNISLPERCYVMDAINPLLIVGTAERHILAFDLNNPSTPYKTENSPLTLQTRSIACFLDKNGYVIGSIGGRVGVHYLKDQTPSKNFKFKCHRSGNNVFAVNSISIHPATGIVATGGSDGGINFWNTEIRSRAKSFATMPSPVTSINFNRTGDLFAYAIGYDWHKGYKFSVPTDKKTIYLHTVTPDELKKKK</sequence>
<feature type="repeat" description="WD" evidence="3">
    <location>
        <begin position="95"/>
        <end position="139"/>
    </location>
</feature>
<dbReference type="STRING" id="133381.A0A2T9ZJM7"/>
<feature type="repeat" description="WD" evidence="3">
    <location>
        <begin position="237"/>
        <end position="271"/>
    </location>
</feature>
<dbReference type="InterPro" id="IPR036322">
    <property type="entry name" value="WD40_repeat_dom_sf"/>
</dbReference>
<evidence type="ECO:0000256" key="2">
    <source>
        <dbReference type="ARBA" id="ARBA00022737"/>
    </source>
</evidence>
<dbReference type="PANTHER" id="PTHR10971">
    <property type="entry name" value="MRNA EXPORT FACTOR AND BUB3"/>
    <property type="match status" value="1"/>
</dbReference>
<protein>
    <recommendedName>
        <fullName evidence="6">Anaphase-promoting complex subunit 4 WD40 domain-containing protein</fullName>
    </recommendedName>
</protein>
<keyword evidence="5" id="KW-1185">Reference proteome</keyword>
<dbReference type="InterPro" id="IPR001680">
    <property type="entry name" value="WD40_rpt"/>
</dbReference>
<dbReference type="SMART" id="SM00320">
    <property type="entry name" value="WD40"/>
    <property type="match status" value="4"/>
</dbReference>
<comment type="caution">
    <text evidence="4">The sequence shown here is derived from an EMBL/GenBank/DDBJ whole genome shotgun (WGS) entry which is preliminary data.</text>
</comment>
<dbReference type="PROSITE" id="PS50082">
    <property type="entry name" value="WD_REPEATS_2"/>
    <property type="match status" value="4"/>
</dbReference>
<dbReference type="EMBL" id="MBFS01000076">
    <property type="protein sequence ID" value="PVV04813.1"/>
    <property type="molecule type" value="Genomic_DNA"/>
</dbReference>
<dbReference type="PROSITE" id="PS50294">
    <property type="entry name" value="WD_REPEATS_REGION"/>
    <property type="match status" value="2"/>
</dbReference>
<evidence type="ECO:0000313" key="5">
    <source>
        <dbReference type="Proteomes" id="UP000245609"/>
    </source>
</evidence>
<dbReference type="PRINTS" id="PR00320">
    <property type="entry name" value="GPROTEINBRPT"/>
</dbReference>
<evidence type="ECO:0000313" key="4">
    <source>
        <dbReference type="EMBL" id="PVV04813.1"/>
    </source>
</evidence>
<dbReference type="Proteomes" id="UP000245609">
    <property type="component" value="Unassembled WGS sequence"/>
</dbReference>
<dbReference type="InterPro" id="IPR020472">
    <property type="entry name" value="WD40_PAC1"/>
</dbReference>